<dbReference type="KEGG" id="uam:UABAM_03036"/>
<evidence type="ECO:0000313" key="2">
    <source>
        <dbReference type="Proteomes" id="UP000326354"/>
    </source>
</evidence>
<proteinExistence type="predicted"/>
<name>A0A5S9IQ80_UABAM</name>
<organism evidence="1 2">
    <name type="scientific">Uabimicrobium amorphum</name>
    <dbReference type="NCBI Taxonomy" id="2596890"/>
    <lineage>
        <taxon>Bacteria</taxon>
        <taxon>Pseudomonadati</taxon>
        <taxon>Planctomycetota</taxon>
        <taxon>Candidatus Uabimicrobiia</taxon>
        <taxon>Candidatus Uabimicrobiales</taxon>
        <taxon>Candidatus Uabimicrobiaceae</taxon>
        <taxon>Candidatus Uabimicrobium</taxon>
    </lineage>
</organism>
<dbReference type="EMBL" id="AP019860">
    <property type="protein sequence ID" value="BBM84675.1"/>
    <property type="molecule type" value="Genomic_DNA"/>
</dbReference>
<dbReference type="Proteomes" id="UP000326354">
    <property type="component" value="Chromosome"/>
</dbReference>
<reference evidence="1 2" key="1">
    <citation type="submission" date="2019-08" db="EMBL/GenBank/DDBJ databases">
        <title>Complete genome sequence of Candidatus Uab amorphum.</title>
        <authorList>
            <person name="Shiratori T."/>
            <person name="Suzuki S."/>
            <person name="Kakizawa Y."/>
            <person name="Ishida K."/>
        </authorList>
    </citation>
    <scope>NUCLEOTIDE SEQUENCE [LARGE SCALE GENOMIC DNA]</scope>
    <source>
        <strain evidence="1 2">SRT547</strain>
    </source>
</reference>
<accession>A0A5S9IQ80</accession>
<keyword evidence="2" id="KW-1185">Reference proteome</keyword>
<evidence type="ECO:0000313" key="1">
    <source>
        <dbReference type="EMBL" id="BBM84675.1"/>
    </source>
</evidence>
<dbReference type="RefSeq" id="WP_151968814.1">
    <property type="nucleotide sequence ID" value="NZ_AP019860.1"/>
</dbReference>
<dbReference type="AlphaFoldDB" id="A0A5S9IQ80"/>
<sequence>MKEKRKTKNVTLAMDEKMLDYIDKLGERIGSDKTATTIKGCIKLVSYLDRFTEEDILTVLDKKNDKEINVLFKA</sequence>
<protein>
    <submittedName>
        <fullName evidence="1">Uncharacterized protein</fullName>
    </submittedName>
</protein>
<gene>
    <name evidence="1" type="ORF">UABAM_03036</name>
</gene>